<name>A0A8T0XZB6_PANVG</name>
<protein>
    <submittedName>
        <fullName evidence="2">Uncharacterized protein</fullName>
    </submittedName>
</protein>
<dbReference type="EMBL" id="CM029037">
    <property type="protein sequence ID" value="KAG2660569.1"/>
    <property type="molecule type" value="Genomic_DNA"/>
</dbReference>
<accession>A0A8T0XZB6</accession>
<organism evidence="2 3">
    <name type="scientific">Panicum virgatum</name>
    <name type="common">Blackwell switchgrass</name>
    <dbReference type="NCBI Taxonomy" id="38727"/>
    <lineage>
        <taxon>Eukaryota</taxon>
        <taxon>Viridiplantae</taxon>
        <taxon>Streptophyta</taxon>
        <taxon>Embryophyta</taxon>
        <taxon>Tracheophyta</taxon>
        <taxon>Spermatophyta</taxon>
        <taxon>Magnoliopsida</taxon>
        <taxon>Liliopsida</taxon>
        <taxon>Poales</taxon>
        <taxon>Poaceae</taxon>
        <taxon>PACMAD clade</taxon>
        <taxon>Panicoideae</taxon>
        <taxon>Panicodae</taxon>
        <taxon>Paniceae</taxon>
        <taxon>Panicinae</taxon>
        <taxon>Panicum</taxon>
        <taxon>Panicum sect. Hiantes</taxon>
    </lineage>
</organism>
<evidence type="ECO:0000313" key="3">
    <source>
        <dbReference type="Proteomes" id="UP000823388"/>
    </source>
</evidence>
<gene>
    <name evidence="2" type="ORF">PVAP13_1KG450700</name>
</gene>
<proteinExistence type="predicted"/>
<feature type="region of interest" description="Disordered" evidence="1">
    <location>
        <begin position="119"/>
        <end position="161"/>
    </location>
</feature>
<comment type="caution">
    <text evidence="2">The sequence shown here is derived from an EMBL/GenBank/DDBJ whole genome shotgun (WGS) entry which is preliminary data.</text>
</comment>
<evidence type="ECO:0000256" key="1">
    <source>
        <dbReference type="SAM" id="MobiDB-lite"/>
    </source>
</evidence>
<keyword evidence="3" id="KW-1185">Reference proteome</keyword>
<dbReference type="Proteomes" id="UP000823388">
    <property type="component" value="Chromosome 1K"/>
</dbReference>
<evidence type="ECO:0000313" key="2">
    <source>
        <dbReference type="EMBL" id="KAG2660569.1"/>
    </source>
</evidence>
<reference evidence="2" key="1">
    <citation type="submission" date="2020-05" db="EMBL/GenBank/DDBJ databases">
        <title>WGS assembly of Panicum virgatum.</title>
        <authorList>
            <person name="Lovell J.T."/>
            <person name="Jenkins J."/>
            <person name="Shu S."/>
            <person name="Juenger T.E."/>
            <person name="Schmutz J."/>
        </authorList>
    </citation>
    <scope>NUCLEOTIDE SEQUENCE</scope>
    <source>
        <strain evidence="2">AP13</strain>
    </source>
</reference>
<sequence>MVVGESGGADAFFSKYEALASSLPARQGFGITPYREYHGFRSPRMPRRRSPRMEAAAVAPAAGAVDREATDWFWFDLGEESLQGRAAAAAAAAAAVRESRRRPGRPHGCGRLLVRTVNEQQPHKGKRRSATFGVPKTQFSRKAHMTPEMAQKLDGIVEEKL</sequence>
<dbReference type="AlphaFoldDB" id="A0A8T0XZB6"/>